<keyword evidence="3" id="KW-1185">Reference proteome</keyword>
<dbReference type="PIRSF" id="PIRSF000097">
    <property type="entry name" value="AKR"/>
    <property type="match status" value="1"/>
</dbReference>
<protein>
    <recommendedName>
        <fullName evidence="1">NADP-dependent oxidoreductase domain-containing protein</fullName>
    </recommendedName>
</protein>
<accession>A0ABR3JAY1</accession>
<dbReference type="InterPro" id="IPR020471">
    <property type="entry name" value="AKR"/>
</dbReference>
<dbReference type="InterPro" id="IPR023210">
    <property type="entry name" value="NADP_OxRdtase_dom"/>
</dbReference>
<dbReference type="CDD" id="cd19071">
    <property type="entry name" value="AKR_AKR1-5-like"/>
    <property type="match status" value="1"/>
</dbReference>
<name>A0ABR3JAY1_9AGAR</name>
<feature type="domain" description="NADP-dependent oxidoreductase" evidence="1">
    <location>
        <begin position="14"/>
        <end position="270"/>
    </location>
</feature>
<organism evidence="2 3">
    <name type="scientific">Hohenbuehelia grisea</name>
    <dbReference type="NCBI Taxonomy" id="104357"/>
    <lineage>
        <taxon>Eukaryota</taxon>
        <taxon>Fungi</taxon>
        <taxon>Dikarya</taxon>
        <taxon>Basidiomycota</taxon>
        <taxon>Agaricomycotina</taxon>
        <taxon>Agaricomycetes</taxon>
        <taxon>Agaricomycetidae</taxon>
        <taxon>Agaricales</taxon>
        <taxon>Pleurotineae</taxon>
        <taxon>Pleurotaceae</taxon>
        <taxon>Hohenbuehelia</taxon>
    </lineage>
</organism>
<sequence length="301" mass="33480">MSITLNSGGKMPQIGLGTWAGMDPKERAAAQGWFSTALKAGYRHIDTAHFYGTEVFCRNAIRESGIPREEIFITTKLPAHHHERVAESLEESFSNLGLDYIDLYLMHCPQAILYDETTPLPRDADGVIITTDYSLNDTWADMEKLLATGKVKAIGVSNFSIKTLDQLFKTAKVVPAVNQVELHPYLTQNELLAYCKAKGIVITAFAATGYANVREDPLIVQLAVKYGVTPTQVILAWHISRGCVVIPKSANPQRQKENLQLPSLEADDNVKITALDRNERLSNKADETGRVFGWTYEQLGW</sequence>
<evidence type="ECO:0000313" key="3">
    <source>
        <dbReference type="Proteomes" id="UP001556367"/>
    </source>
</evidence>
<dbReference type="InterPro" id="IPR018170">
    <property type="entry name" value="Aldo/ket_reductase_CS"/>
</dbReference>
<dbReference type="PANTHER" id="PTHR11732">
    <property type="entry name" value="ALDO/KETO REDUCTASE"/>
    <property type="match status" value="1"/>
</dbReference>
<dbReference type="SUPFAM" id="SSF51430">
    <property type="entry name" value="NAD(P)-linked oxidoreductase"/>
    <property type="match status" value="1"/>
</dbReference>
<comment type="caution">
    <text evidence="2">The sequence shown here is derived from an EMBL/GenBank/DDBJ whole genome shotgun (WGS) entry which is preliminary data.</text>
</comment>
<dbReference type="PROSITE" id="PS00062">
    <property type="entry name" value="ALDOKETO_REDUCTASE_2"/>
    <property type="match status" value="1"/>
</dbReference>
<reference evidence="3" key="1">
    <citation type="submission" date="2024-06" db="EMBL/GenBank/DDBJ databases">
        <title>Multi-omics analyses provide insights into the biosynthesis of the anticancer antibiotic pleurotin in Hohenbuehelia grisea.</title>
        <authorList>
            <person name="Weaver J.A."/>
            <person name="Alberti F."/>
        </authorList>
    </citation>
    <scope>NUCLEOTIDE SEQUENCE [LARGE SCALE GENOMIC DNA]</scope>
    <source>
        <strain evidence="3">T-177</strain>
    </source>
</reference>
<dbReference type="PRINTS" id="PR00069">
    <property type="entry name" value="ALDKETRDTASE"/>
</dbReference>
<dbReference type="PROSITE" id="PS00063">
    <property type="entry name" value="ALDOKETO_REDUCTASE_3"/>
    <property type="match status" value="1"/>
</dbReference>
<proteinExistence type="predicted"/>
<dbReference type="InterPro" id="IPR036812">
    <property type="entry name" value="NAD(P)_OxRdtase_dom_sf"/>
</dbReference>
<dbReference type="Proteomes" id="UP001556367">
    <property type="component" value="Unassembled WGS sequence"/>
</dbReference>
<dbReference type="Gene3D" id="3.20.20.100">
    <property type="entry name" value="NADP-dependent oxidoreductase domain"/>
    <property type="match status" value="1"/>
</dbReference>
<evidence type="ECO:0000313" key="2">
    <source>
        <dbReference type="EMBL" id="KAL0952451.1"/>
    </source>
</evidence>
<gene>
    <name evidence="2" type="ORF">HGRIS_006720</name>
</gene>
<evidence type="ECO:0000259" key="1">
    <source>
        <dbReference type="Pfam" id="PF00248"/>
    </source>
</evidence>
<dbReference type="Pfam" id="PF00248">
    <property type="entry name" value="Aldo_ket_red"/>
    <property type="match status" value="1"/>
</dbReference>
<dbReference type="EMBL" id="JASNQZ010000010">
    <property type="protein sequence ID" value="KAL0952451.1"/>
    <property type="molecule type" value="Genomic_DNA"/>
</dbReference>